<dbReference type="EMBL" id="FMYV01000001">
    <property type="protein sequence ID" value="SDC07575.1"/>
    <property type="molecule type" value="Genomic_DNA"/>
</dbReference>
<keyword evidence="2" id="KW-1185">Reference proteome</keyword>
<gene>
    <name evidence="1" type="ORF">SAMN04488588_0425</name>
</gene>
<name>A0A1G6INI9_9BACT</name>
<reference evidence="1 2" key="1">
    <citation type="submission" date="2016-10" db="EMBL/GenBank/DDBJ databases">
        <authorList>
            <person name="de Groot N.N."/>
        </authorList>
    </citation>
    <scope>NUCLEOTIDE SEQUENCE [LARGE SCALE GENOMIC DNA]</scope>
    <source>
        <strain evidence="1 2">WG14</strain>
    </source>
</reference>
<dbReference type="Proteomes" id="UP000199322">
    <property type="component" value="Unassembled WGS sequence"/>
</dbReference>
<dbReference type="RefSeq" id="WP_091402390.1">
    <property type="nucleotide sequence ID" value="NZ_FMYV01000001.1"/>
</dbReference>
<dbReference type="SUPFAM" id="SSF52151">
    <property type="entry name" value="FabD/lysophospholipase-like"/>
    <property type="match status" value="1"/>
</dbReference>
<proteinExistence type="predicted"/>
<dbReference type="STRING" id="28234.SAMN04488588_0425"/>
<evidence type="ECO:0000313" key="2">
    <source>
        <dbReference type="Proteomes" id="UP000199322"/>
    </source>
</evidence>
<evidence type="ECO:0000313" key="1">
    <source>
        <dbReference type="EMBL" id="SDC07575.1"/>
    </source>
</evidence>
<dbReference type="InterPro" id="IPR016035">
    <property type="entry name" value="Acyl_Trfase/lysoPLipase"/>
</dbReference>
<dbReference type="AlphaFoldDB" id="A0A1G6INI9"/>
<accession>A0A1G6INI9</accession>
<evidence type="ECO:0008006" key="3">
    <source>
        <dbReference type="Google" id="ProtNLM"/>
    </source>
</evidence>
<organism evidence="1 2">
    <name type="scientific">Geotoga petraea</name>
    <dbReference type="NCBI Taxonomy" id="28234"/>
    <lineage>
        <taxon>Bacteria</taxon>
        <taxon>Thermotogati</taxon>
        <taxon>Thermotogota</taxon>
        <taxon>Thermotogae</taxon>
        <taxon>Petrotogales</taxon>
        <taxon>Petrotogaceae</taxon>
        <taxon>Geotoga</taxon>
    </lineage>
</organism>
<protein>
    <recommendedName>
        <fullName evidence="3">Patatin-like phospholipase</fullName>
    </recommendedName>
</protein>
<sequence length="258" mass="30467">MKIHMGGTLEGLYWNSGVLDNLISNNIDLEIYTTGASSLIGVFYSIYKKNFFAKLKAFINDKNNPLQNLMNYPDMYKSRYLQATTLFRIGRSREALYKHEELKDYLEENFNGSTISEIDDNIHFELFNISSEKTEFVDKSIKIVDMLIAQFSYPPFYKYYEINEQKYIPTSYLSFIPWNELENSFVINFDYKIEFPRPKNGLEILLNASYNRTKKLFKLLTKDNKVLLPDNISNDPFMINCFFKGQKDSEKILRDKYE</sequence>